<dbReference type="Proteomes" id="UP000094291">
    <property type="component" value="Unassembled WGS sequence"/>
</dbReference>
<protein>
    <submittedName>
        <fullName evidence="3">Uncharacterized protein</fullName>
    </submittedName>
</protein>
<dbReference type="AlphaFoldDB" id="A0A1E2VAG5"/>
<feature type="transmembrane region" description="Helical" evidence="2">
    <location>
        <begin position="54"/>
        <end position="76"/>
    </location>
</feature>
<keyword evidence="2" id="KW-0812">Transmembrane</keyword>
<evidence type="ECO:0000313" key="3">
    <source>
        <dbReference type="EMBL" id="ODC03852.1"/>
    </source>
</evidence>
<name>A0A1E2VAG5_9GAMM</name>
<gene>
    <name evidence="3" type="ORF">BFW38_10155</name>
</gene>
<keyword evidence="4" id="KW-1185">Reference proteome</keyword>
<dbReference type="EMBL" id="MDTQ01000001">
    <property type="protein sequence ID" value="ODC03852.1"/>
    <property type="molecule type" value="Genomic_DNA"/>
</dbReference>
<accession>A0A1E2VAG5</accession>
<keyword evidence="2" id="KW-0472">Membrane</keyword>
<sequence length="285" mass="33229">MRKSDEKDNAIPRLWKGGFLTLGNIRDVILVALLVVVTWKLINSEIKISLESFSFTDLLSVLLAFFAIALSAAFYFKATETSNRFYDNSYKFTKEMSEILGRIESGFGEKLKHIDEGYTGLREKFDKIPFDVKQAKEEEKKEEKHIKEQEKERDKIILDLMEKAKVADHEKEEVIKRLQKSSLELDRSKIELRRLQRRINSAESNIEDVSGSFINYLSEKIEGRFSSKYIDAPTRVLNRLFKQMKEERLLDDQDLLFMEHHGLIIDGELTTKGAHVYRRAIEKSI</sequence>
<dbReference type="RefSeq" id="WP_068998439.1">
    <property type="nucleotide sequence ID" value="NZ_MDTQ01000001.1"/>
</dbReference>
<evidence type="ECO:0000256" key="1">
    <source>
        <dbReference type="SAM" id="Coils"/>
    </source>
</evidence>
<evidence type="ECO:0000313" key="4">
    <source>
        <dbReference type="Proteomes" id="UP000094291"/>
    </source>
</evidence>
<feature type="coiled-coil region" evidence="1">
    <location>
        <begin position="132"/>
        <end position="212"/>
    </location>
</feature>
<organism evidence="3 4">
    <name type="scientific">Terasakiispira papahanaumokuakeensis</name>
    <dbReference type="NCBI Taxonomy" id="197479"/>
    <lineage>
        <taxon>Bacteria</taxon>
        <taxon>Pseudomonadati</taxon>
        <taxon>Pseudomonadota</taxon>
        <taxon>Gammaproteobacteria</taxon>
        <taxon>Oceanospirillales</taxon>
        <taxon>Terasakiispira</taxon>
    </lineage>
</organism>
<keyword evidence="2" id="KW-1133">Transmembrane helix</keyword>
<comment type="caution">
    <text evidence="3">The sequence shown here is derived from an EMBL/GenBank/DDBJ whole genome shotgun (WGS) entry which is preliminary data.</text>
</comment>
<evidence type="ECO:0000256" key="2">
    <source>
        <dbReference type="SAM" id="Phobius"/>
    </source>
</evidence>
<proteinExistence type="predicted"/>
<feature type="transmembrane region" description="Helical" evidence="2">
    <location>
        <begin position="21"/>
        <end position="42"/>
    </location>
</feature>
<reference evidence="3 4" key="1">
    <citation type="submission" date="2016-08" db="EMBL/GenBank/DDBJ databases">
        <authorList>
            <person name="Seilhamer J.J."/>
        </authorList>
    </citation>
    <scope>NUCLEOTIDE SEQUENCE [LARGE SCALE GENOMIC DNA]</scope>
    <source>
        <strain evidence="3 4">PH27A</strain>
    </source>
</reference>
<keyword evidence="1" id="KW-0175">Coiled coil</keyword>